<dbReference type="PATRIC" id="fig|431306.5.peg.1006"/>
<accession>A0A0U5BHF9</accession>
<dbReference type="EMBL" id="LN609302">
    <property type="protein sequence ID" value="CEF54827.1"/>
    <property type="molecule type" value="Genomic_DNA"/>
</dbReference>
<name>A0A0U5BHF9_9PROT</name>
<organism evidence="11 12">
    <name type="scientific">Acetobacter ghanensis</name>
    <dbReference type="NCBI Taxonomy" id="431306"/>
    <lineage>
        <taxon>Bacteria</taxon>
        <taxon>Pseudomonadati</taxon>
        <taxon>Pseudomonadota</taxon>
        <taxon>Alphaproteobacteria</taxon>
        <taxon>Acetobacterales</taxon>
        <taxon>Acetobacteraceae</taxon>
        <taxon>Acetobacter</taxon>
    </lineage>
</organism>
<comment type="function">
    <text evidence="2">Decarboxylates L-threonine-O-3-phosphate to yield (R)-1-amino-2-propanol O-2-phosphate, the precursor for the linkage between the nucleotide loop and the corrin ring in cobalamin.</text>
</comment>
<dbReference type="InterPro" id="IPR004839">
    <property type="entry name" value="Aminotransferase_I/II_large"/>
</dbReference>
<dbReference type="RefSeq" id="WP_231946012.1">
    <property type="nucleotide sequence ID" value="NZ_LN609302.1"/>
</dbReference>
<dbReference type="Pfam" id="PF00155">
    <property type="entry name" value="Aminotran_1_2"/>
    <property type="match status" value="1"/>
</dbReference>
<dbReference type="GO" id="GO:0048472">
    <property type="term" value="F:threonine-phosphate decarboxylase activity"/>
    <property type="evidence" value="ECO:0007669"/>
    <property type="project" value="UniProtKB-EC"/>
</dbReference>
<dbReference type="InterPro" id="IPR015422">
    <property type="entry name" value="PyrdxlP-dep_Trfase_small"/>
</dbReference>
<reference evidence="12" key="1">
    <citation type="submission" date="2014-09" db="EMBL/GenBank/DDBJ databases">
        <authorList>
            <person name="Illeghems K.G."/>
        </authorList>
    </citation>
    <scope>NUCLEOTIDE SEQUENCE [LARGE SCALE GENOMIC DNA]</scope>
    <source>
        <strain evidence="12">LMG 23848T</strain>
    </source>
</reference>
<evidence type="ECO:0000256" key="4">
    <source>
        <dbReference type="ARBA" id="ARBA00012285"/>
    </source>
</evidence>
<dbReference type="AlphaFoldDB" id="A0A0U5BHF9"/>
<dbReference type="InterPro" id="IPR005860">
    <property type="entry name" value="CobD"/>
</dbReference>
<evidence type="ECO:0000256" key="5">
    <source>
        <dbReference type="ARBA" id="ARBA00022573"/>
    </source>
</evidence>
<dbReference type="STRING" id="431306.AGA_1000"/>
<evidence type="ECO:0000256" key="8">
    <source>
        <dbReference type="ARBA" id="ARBA00029996"/>
    </source>
</evidence>
<evidence type="ECO:0000256" key="7">
    <source>
        <dbReference type="ARBA" id="ARBA00023239"/>
    </source>
</evidence>
<proteinExistence type="predicted"/>
<evidence type="ECO:0000256" key="2">
    <source>
        <dbReference type="ARBA" id="ARBA00003444"/>
    </source>
</evidence>
<dbReference type="Gene3D" id="3.90.1150.10">
    <property type="entry name" value="Aspartate Aminotransferase, domain 1"/>
    <property type="match status" value="1"/>
</dbReference>
<dbReference type="GO" id="GO:0009236">
    <property type="term" value="P:cobalamin biosynthetic process"/>
    <property type="evidence" value="ECO:0007669"/>
    <property type="project" value="UniProtKB-UniPathway"/>
</dbReference>
<dbReference type="InterPro" id="IPR015421">
    <property type="entry name" value="PyrdxlP-dep_Trfase_major"/>
</dbReference>
<keyword evidence="5" id="KW-0169">Cobalamin biosynthesis</keyword>
<dbReference type="Proteomes" id="UP000068250">
    <property type="component" value="Chromosome I"/>
</dbReference>
<evidence type="ECO:0000256" key="1">
    <source>
        <dbReference type="ARBA" id="ARBA00001933"/>
    </source>
</evidence>
<keyword evidence="6" id="KW-0663">Pyridoxal phosphate</keyword>
<dbReference type="GO" id="GO:0030170">
    <property type="term" value="F:pyridoxal phosphate binding"/>
    <property type="evidence" value="ECO:0007669"/>
    <property type="project" value="InterPro"/>
</dbReference>
<evidence type="ECO:0000256" key="3">
    <source>
        <dbReference type="ARBA" id="ARBA00004953"/>
    </source>
</evidence>
<feature type="domain" description="Aminotransferase class I/classII large" evidence="10">
    <location>
        <begin position="82"/>
        <end position="351"/>
    </location>
</feature>
<evidence type="ECO:0000256" key="9">
    <source>
        <dbReference type="ARBA" id="ARBA00048531"/>
    </source>
</evidence>
<dbReference type="InterPro" id="IPR015424">
    <property type="entry name" value="PyrdxlP-dep_Trfase"/>
</dbReference>
<dbReference type="CDD" id="cd00609">
    <property type="entry name" value="AAT_like"/>
    <property type="match status" value="1"/>
</dbReference>
<protein>
    <recommendedName>
        <fullName evidence="4">threonine-phosphate decarboxylase</fullName>
        <ecNumber evidence="4">4.1.1.81</ecNumber>
    </recommendedName>
    <alternativeName>
        <fullName evidence="8">L-threonine-O-3-phosphate decarboxylase</fullName>
    </alternativeName>
</protein>
<comment type="pathway">
    <text evidence="3">Cofactor biosynthesis; adenosylcobalamin biosynthesis.</text>
</comment>
<evidence type="ECO:0000313" key="11">
    <source>
        <dbReference type="EMBL" id="CEF54827.1"/>
    </source>
</evidence>
<dbReference type="NCBIfam" id="TIGR01140">
    <property type="entry name" value="L_thr_O3P_dcar"/>
    <property type="match status" value="1"/>
</dbReference>
<comment type="cofactor">
    <cofactor evidence="1">
        <name>pyridoxal 5'-phosphate</name>
        <dbReference type="ChEBI" id="CHEBI:597326"/>
    </cofactor>
</comment>
<dbReference type="PANTHER" id="PTHR42885">
    <property type="entry name" value="HISTIDINOL-PHOSPHATE AMINOTRANSFERASE-RELATED"/>
    <property type="match status" value="1"/>
</dbReference>
<evidence type="ECO:0000256" key="6">
    <source>
        <dbReference type="ARBA" id="ARBA00022898"/>
    </source>
</evidence>
<keyword evidence="7 11" id="KW-0456">Lyase</keyword>
<evidence type="ECO:0000313" key="12">
    <source>
        <dbReference type="Proteomes" id="UP000068250"/>
    </source>
</evidence>
<sequence length="373" mass="40191">MNTNQIQKVKDATMLSRMQPNGLSASHQSASVLPLPPHGGQVQAIMQYFVGAPEPFVDLSTGVSPFAYPLVWPPLDALHRLPEQEEEHALQQIAASAYGVQSAEMVVTGAGSQSLIALLPRLLDVQRACVLGPTYSGHQQAWEQNGVPCMLADHLGQVQHAAQQAGTVCVICNPNNPDGRELDAQTLIRVADQCAQVGGWLVVDEAFGDFGHNSVASMLPHPGLVVLRSFGKTYGLPGVRLGFLLAAPELAQRARALLGAWPVGALALAAGRQALADTQWLQQAAQQARIAHDRLTASLHKAGLTCRGHSSLFTLVDTADAYALWEHFCCHGIVTRRFAERPRCLRLGLPANALAWTRLERALEAWQANFIAL</sequence>
<gene>
    <name evidence="11" type="primary">cobC</name>
    <name evidence="11" type="ORF">AGA_1000</name>
</gene>
<dbReference type="EC" id="4.1.1.81" evidence="4"/>
<dbReference type="PANTHER" id="PTHR42885:SF1">
    <property type="entry name" value="THREONINE-PHOSPHATE DECARBOXYLASE"/>
    <property type="match status" value="1"/>
</dbReference>
<dbReference type="UniPathway" id="UPA00148"/>
<dbReference type="SUPFAM" id="SSF53383">
    <property type="entry name" value="PLP-dependent transferases"/>
    <property type="match status" value="1"/>
</dbReference>
<comment type="catalytic activity">
    <reaction evidence="9">
        <text>O-phospho-L-threonine + H(+) = (R)-1-aminopropan-2-yl phosphate + CO2</text>
        <dbReference type="Rhea" id="RHEA:11492"/>
        <dbReference type="ChEBI" id="CHEBI:15378"/>
        <dbReference type="ChEBI" id="CHEBI:16526"/>
        <dbReference type="ChEBI" id="CHEBI:58563"/>
        <dbReference type="ChEBI" id="CHEBI:58675"/>
        <dbReference type="EC" id="4.1.1.81"/>
    </reaction>
</comment>
<dbReference type="Gene3D" id="3.40.640.10">
    <property type="entry name" value="Type I PLP-dependent aspartate aminotransferase-like (Major domain)"/>
    <property type="match status" value="1"/>
</dbReference>
<evidence type="ECO:0000259" key="10">
    <source>
        <dbReference type="Pfam" id="PF00155"/>
    </source>
</evidence>